<evidence type="ECO:0000313" key="3">
    <source>
        <dbReference type="Proteomes" id="UP000245489"/>
    </source>
</evidence>
<feature type="signal peptide" evidence="1">
    <location>
        <begin position="1"/>
        <end position="23"/>
    </location>
</feature>
<gene>
    <name evidence="2" type="ORF">LV89_02006</name>
</gene>
<evidence type="ECO:0000313" key="2">
    <source>
        <dbReference type="EMBL" id="PWK27191.1"/>
    </source>
</evidence>
<sequence length="1731" mass="187249">MKLHLMRATLLLSSLLLFFSSFSQNNYIEANSVAGIEVKQGGGSSSICPTYKSEFSTTSSTDKFFFTAIECSAAYLKFEIFNNTSGAVKVTIKNQSGTSIVETRVIAAGNSTGQMLLPTYVVNYLWKFETSTIPVSFVNDVISLDSNVGALFQPKNNDIAVPVNTGYRLKAGQTMTIANVAQYNPILSELIISPIAVGTQTVVIEAYNTVSNTVLGESNLAITVTAPCSFSITNIVQAGIQTYNVTLSSNRTTRPYFYQVINSQSIVVKSGNTSAVNLTNTELIDVGDIPSGNYTLRMVSTSQALCGDVTKTFAHTNSADICTMNGSAIRSVNSFVVTLPVISGVSAYDFVLKTPSDSVIVQGIATGTTKSFDFSGRQDGIYTLFLKPSNSTKICSQTLNLTFTSVNSSNSRGYLKKYNNIPDFFEIAGAGDFGGVKDAGTGWVVRENRNTFIWQTFTKALSNSTNARAIITIREDSSNTSRHISIAALNNKLQVIQRTTKATSNVIVSEKTGTTLPVWLRIERNGNTAVLKYSVSAPTSDDPTWITISTVQNAFAGWKPNFYKGLYTTSASVNNLVSAEFHRFLGGVYTGTDNAIDNSPLTAPTLAASNLTPTANASVTLTASACKNGYLIHFFKNGTEVGTGSSLGITVTYGDSYKARCEKGIDVSGYSNTITFSAPTQPTNPTTPVLCGITDGLKLGTKIVGTTPYDMYARIFNNKLWLTQSLNTTPESFLVRAVNFVSITFTKSWTGSDYSCFEGQVSGYGGVVEPTGFATPTGYTLTTTADGAKIYTLGTVDENGGGGGTPPTNVAAFQNKIKLVPIEQTNGKYSPHLFDKISTVVSTDAAIGKAFPNWAVAWQVEGGNFKNNNRKPQDVGISFNYDHNPLFYNGIGDRCVDYIYETNPNTGGPWVDDIDTYCGTANKKWTTFISAIPFYERAFSGYGAAGDGKRNEWINNSAEWAFDQGIESAQARRLGQGDKSNGKVNVGVVNADIEIGLEMGHDYLPRHLAFLLGGGSATQGYFFSQYSAPINGVGAELSTYPDDQGNYPATRKNIDGSTIYEGSSPAVNNIPTSWDWNTSNKITLNGRITNKGVIDYPNVLPCIEISSTSDMTYKHGQIYARKGGWKYESQVINGETVWVLSYSPSNPVDNTTVDKFGMDRNTNHIIADIINYGDVNKDYSVRKLGNRKVFLQSKITCDRAHEGVFLDAGFTNQALKFKHFDREYSFDIGGFTALTGCEWQIWDRNYDQNLDGYHGAFGLINLMHQRVNGGKSFVDLKPSLTFLLHNSEVSYNNGTTYVKNKATDYILSENNLPQRQALSSDGYWVIFAARPEGVEPTSAKFRIQYNGTWYYHSITANDWETVDYAYKDAALSTLPLASKDYYFAIIKLGSVAVDGGTSVTAPTIQSNPVNPISGNNVTFTASGCSGTVKWWLTDTQIGTGTTYSVSNASANSSYFATCTVGSVSSSASNTINIGTNEVPVFVFWGESNAGTRNLFSTANSNELGVRNGVRILNNSNNTLETLNIATTQNGGNSSYGENDCTANENWGWEVPAANYFASGALQKPELIIVKVAQGGSFIGQWNDDISGGYYSIAQARINVVKAQLANEGKVPKWYIFYSQGINNATPSGQTLTDPSHFPNLSGINYWGAATSTLFPKILAMTSTSAKIAVTKFGPTQYGDYLNSKIDEICNGSGGKYIAVSPTGLSVQGDQLHWDAASTKTLFGRMLTAHGL</sequence>
<dbReference type="OrthoDB" id="583528at2"/>
<dbReference type="SUPFAM" id="SSF52266">
    <property type="entry name" value="SGNH hydrolase"/>
    <property type="match status" value="1"/>
</dbReference>
<evidence type="ECO:0008006" key="4">
    <source>
        <dbReference type="Google" id="ProtNLM"/>
    </source>
</evidence>
<evidence type="ECO:0000256" key="1">
    <source>
        <dbReference type="SAM" id="SignalP"/>
    </source>
</evidence>
<protein>
    <recommendedName>
        <fullName evidence="4">Sialate O-acetylesterase domain-containing protein</fullName>
    </recommendedName>
</protein>
<reference evidence="2 3" key="1">
    <citation type="submission" date="2018-05" db="EMBL/GenBank/DDBJ databases">
        <title>Genomic Encyclopedia of Archaeal and Bacterial Type Strains, Phase II (KMG-II): from individual species to whole genera.</title>
        <authorList>
            <person name="Goeker M."/>
        </authorList>
    </citation>
    <scope>NUCLEOTIDE SEQUENCE [LARGE SCALE GENOMIC DNA]</scope>
    <source>
        <strain evidence="2 3">DSM 22214</strain>
    </source>
</reference>
<dbReference type="RefSeq" id="WP_146199126.1">
    <property type="nucleotide sequence ID" value="NZ_QGGO01000008.1"/>
</dbReference>
<organism evidence="2 3">
    <name type="scientific">Arcicella aurantiaca</name>
    <dbReference type="NCBI Taxonomy" id="591202"/>
    <lineage>
        <taxon>Bacteria</taxon>
        <taxon>Pseudomonadati</taxon>
        <taxon>Bacteroidota</taxon>
        <taxon>Cytophagia</taxon>
        <taxon>Cytophagales</taxon>
        <taxon>Flectobacillaceae</taxon>
        <taxon>Arcicella</taxon>
    </lineage>
</organism>
<keyword evidence="3" id="KW-1185">Reference proteome</keyword>
<dbReference type="EMBL" id="QGGO01000008">
    <property type="protein sequence ID" value="PWK27191.1"/>
    <property type="molecule type" value="Genomic_DNA"/>
</dbReference>
<keyword evidence="1" id="KW-0732">Signal</keyword>
<proteinExistence type="predicted"/>
<dbReference type="Proteomes" id="UP000245489">
    <property type="component" value="Unassembled WGS sequence"/>
</dbReference>
<name>A0A316EB67_9BACT</name>
<comment type="caution">
    <text evidence="2">The sequence shown here is derived from an EMBL/GenBank/DDBJ whole genome shotgun (WGS) entry which is preliminary data.</text>
</comment>
<feature type="chain" id="PRO_5016248630" description="Sialate O-acetylesterase domain-containing protein" evidence="1">
    <location>
        <begin position="24"/>
        <end position="1731"/>
    </location>
</feature>
<accession>A0A316EB67</accession>